<dbReference type="AlphaFoldDB" id="A0AAJ8LAX1"/>
<keyword evidence="8" id="KW-1185">Reference proteome</keyword>
<accession>A0AAJ8LAX1</accession>
<keyword evidence="5" id="KW-0813">Transport</keyword>
<feature type="compositionally biased region" description="Polar residues" evidence="6">
    <location>
        <begin position="142"/>
        <end position="151"/>
    </location>
</feature>
<keyword evidence="5" id="KW-0406">Ion transport</keyword>
<dbReference type="GO" id="GO:0005886">
    <property type="term" value="C:plasma membrane"/>
    <property type="evidence" value="ECO:0007669"/>
    <property type="project" value="TreeGrafter"/>
</dbReference>
<organism evidence="7 8">
    <name type="scientific">Kwoniella shandongensis</name>
    <dbReference type="NCBI Taxonomy" id="1734106"/>
    <lineage>
        <taxon>Eukaryota</taxon>
        <taxon>Fungi</taxon>
        <taxon>Dikarya</taxon>
        <taxon>Basidiomycota</taxon>
        <taxon>Agaricomycotina</taxon>
        <taxon>Tremellomycetes</taxon>
        <taxon>Tremellales</taxon>
        <taxon>Cryptococcaceae</taxon>
        <taxon>Kwoniella</taxon>
    </lineage>
</organism>
<reference evidence="7" key="2">
    <citation type="submission" date="2024-01" db="EMBL/GenBank/DDBJ databases">
        <title>Comparative genomics of Cryptococcus and Kwoniella reveals pathogenesis evolution and contrasting modes of karyotype evolution via chromosome fusion or intercentromeric recombination.</title>
        <authorList>
            <person name="Coelho M.A."/>
            <person name="David-Palma M."/>
            <person name="Shea T."/>
            <person name="Bowers K."/>
            <person name="McGinley-Smith S."/>
            <person name="Mohammad A.W."/>
            <person name="Gnirke A."/>
            <person name="Yurkov A.M."/>
            <person name="Nowrousian M."/>
            <person name="Sun S."/>
            <person name="Cuomo C.A."/>
            <person name="Heitman J."/>
        </authorList>
    </citation>
    <scope>NUCLEOTIDE SEQUENCE</scope>
    <source>
        <strain evidence="7">CBS 12478</strain>
    </source>
</reference>
<protein>
    <recommendedName>
        <fullName evidence="5">Copper transport protein</fullName>
    </recommendedName>
</protein>
<feature type="compositionally biased region" description="Low complexity" evidence="6">
    <location>
        <begin position="123"/>
        <end position="139"/>
    </location>
</feature>
<feature type="compositionally biased region" description="Basic and acidic residues" evidence="6">
    <location>
        <begin position="192"/>
        <end position="201"/>
    </location>
</feature>
<dbReference type="PANTHER" id="PTHR12483:SF27">
    <property type="entry name" value="COPPER TRANSPORT PROTEIN CTR1"/>
    <property type="match status" value="1"/>
</dbReference>
<feature type="region of interest" description="Disordered" evidence="6">
    <location>
        <begin position="123"/>
        <end position="208"/>
    </location>
</feature>
<evidence type="ECO:0000256" key="2">
    <source>
        <dbReference type="ARBA" id="ARBA00022692"/>
    </source>
</evidence>
<dbReference type="RefSeq" id="XP_031858612.2">
    <property type="nucleotide sequence ID" value="XM_032007115.2"/>
</dbReference>
<dbReference type="GO" id="GO:0005375">
    <property type="term" value="F:copper ion transmembrane transporter activity"/>
    <property type="evidence" value="ECO:0007669"/>
    <property type="project" value="UniProtKB-UniRule"/>
</dbReference>
<dbReference type="InterPro" id="IPR007274">
    <property type="entry name" value="Cop_transporter"/>
</dbReference>
<keyword evidence="5" id="KW-0186">Copper</keyword>
<feature type="transmembrane region" description="Helical" evidence="5">
    <location>
        <begin position="12"/>
        <end position="30"/>
    </location>
</feature>
<comment type="subcellular location">
    <subcellularLocation>
        <location evidence="1 5">Membrane</location>
        <topology evidence="1 5">Multi-pass membrane protein</topology>
    </subcellularLocation>
</comment>
<sequence>MQSNHHRTRSALTYYVSFTVDMSGMGNMDSTGSGSGGMKMYFHGSIGSDMLWFASWMPSSAGATVGVCIGLFIFAIFERYLVAFRRACDASWRKGQLGYARPTSTGTIPPSSSSAGTTTAITTATAIPNLTPPTSSRRSSTQKDLYTTPDYSSPGEKETEQQVPPGSASSSSASASSGALAAPSYSYNATSTDKEKEREQPSHMSHLPRAVRMTLDPAREGRWSRPFRWGVDLPRGLLQSLQTLIHYLLMLVVMSFNIWWIIAVVVGSGVGEMLFGRFGSSHAGH</sequence>
<feature type="transmembrane region" description="Helical" evidence="5">
    <location>
        <begin position="50"/>
        <end position="77"/>
    </location>
</feature>
<dbReference type="KEGG" id="ksn:43591283"/>
<evidence type="ECO:0000256" key="6">
    <source>
        <dbReference type="SAM" id="MobiDB-lite"/>
    </source>
</evidence>
<comment type="similarity">
    <text evidence="5">Belongs to the copper transporter (Ctr) (TC 1.A.56) family. SLC31A subfamily.</text>
</comment>
<dbReference type="Proteomes" id="UP000322225">
    <property type="component" value="Chromosome 1"/>
</dbReference>
<dbReference type="PANTHER" id="PTHR12483">
    <property type="entry name" value="SOLUTE CARRIER FAMILY 31 COPPER TRANSPORTERS"/>
    <property type="match status" value="1"/>
</dbReference>
<keyword evidence="5" id="KW-0187">Copper transport</keyword>
<keyword evidence="4 5" id="KW-0472">Membrane</keyword>
<keyword evidence="2 5" id="KW-0812">Transmembrane</keyword>
<evidence type="ECO:0000256" key="4">
    <source>
        <dbReference type="ARBA" id="ARBA00023136"/>
    </source>
</evidence>
<keyword evidence="3 5" id="KW-1133">Transmembrane helix</keyword>
<feature type="compositionally biased region" description="Low complexity" evidence="6">
    <location>
        <begin position="165"/>
        <end position="187"/>
    </location>
</feature>
<dbReference type="Pfam" id="PF04145">
    <property type="entry name" value="Ctr"/>
    <property type="match status" value="1"/>
</dbReference>
<evidence type="ECO:0000256" key="3">
    <source>
        <dbReference type="ARBA" id="ARBA00022989"/>
    </source>
</evidence>
<dbReference type="GeneID" id="43591283"/>
<gene>
    <name evidence="7" type="ORF">CI109_100035</name>
</gene>
<dbReference type="EMBL" id="CP144051">
    <property type="protein sequence ID" value="WWD15613.1"/>
    <property type="molecule type" value="Genomic_DNA"/>
</dbReference>
<evidence type="ECO:0000256" key="5">
    <source>
        <dbReference type="RuleBase" id="RU367022"/>
    </source>
</evidence>
<evidence type="ECO:0000313" key="7">
    <source>
        <dbReference type="EMBL" id="WWD15613.1"/>
    </source>
</evidence>
<evidence type="ECO:0000313" key="8">
    <source>
        <dbReference type="Proteomes" id="UP000322225"/>
    </source>
</evidence>
<reference evidence="7" key="1">
    <citation type="submission" date="2017-08" db="EMBL/GenBank/DDBJ databases">
        <authorList>
            <person name="Cuomo C."/>
            <person name="Billmyre B."/>
            <person name="Heitman J."/>
        </authorList>
    </citation>
    <scope>NUCLEOTIDE SEQUENCE</scope>
    <source>
        <strain evidence="7">CBS 12478</strain>
    </source>
</reference>
<proteinExistence type="inferred from homology"/>
<feature type="transmembrane region" description="Helical" evidence="5">
    <location>
        <begin position="244"/>
        <end position="266"/>
    </location>
</feature>
<evidence type="ECO:0000256" key="1">
    <source>
        <dbReference type="ARBA" id="ARBA00004141"/>
    </source>
</evidence>
<name>A0AAJ8LAX1_9TREE</name>